<proteinExistence type="predicted"/>
<protein>
    <submittedName>
        <fullName evidence="1">OsmC family protein</fullName>
    </submittedName>
</protein>
<dbReference type="AlphaFoldDB" id="A0A853JHG0"/>
<dbReference type="SUPFAM" id="SSF82784">
    <property type="entry name" value="OsmC-like"/>
    <property type="match status" value="1"/>
</dbReference>
<accession>A0A853JHG0</accession>
<dbReference type="Proteomes" id="UP000578091">
    <property type="component" value="Unassembled WGS sequence"/>
</dbReference>
<dbReference type="InterPro" id="IPR015946">
    <property type="entry name" value="KH_dom-like_a/b"/>
</dbReference>
<dbReference type="Gene3D" id="3.30.300.20">
    <property type="match status" value="1"/>
</dbReference>
<dbReference type="Pfam" id="PF02566">
    <property type="entry name" value="OsmC"/>
    <property type="match status" value="1"/>
</dbReference>
<dbReference type="RefSeq" id="WP_180679608.1">
    <property type="nucleotide sequence ID" value="NZ_JACCKA010000086.1"/>
</dbReference>
<keyword evidence="2" id="KW-1185">Reference proteome</keyword>
<reference evidence="1 2" key="1">
    <citation type="submission" date="2020-07" db="EMBL/GenBank/DDBJ databases">
        <title>Luteimonas sp. SJ-92.</title>
        <authorList>
            <person name="Huang X.-X."/>
            <person name="Xu L."/>
            <person name="Sun J.-Q."/>
        </authorList>
    </citation>
    <scope>NUCLEOTIDE SEQUENCE [LARGE SCALE GENOMIC DNA]</scope>
    <source>
        <strain evidence="1 2">SJ-92</strain>
    </source>
</reference>
<dbReference type="EMBL" id="JACCKA010000086">
    <property type="protein sequence ID" value="NZA27848.1"/>
    <property type="molecule type" value="Genomic_DNA"/>
</dbReference>
<dbReference type="InterPro" id="IPR003718">
    <property type="entry name" value="OsmC/Ohr_fam"/>
</dbReference>
<gene>
    <name evidence="1" type="ORF">H0E84_15830</name>
</gene>
<comment type="caution">
    <text evidence="1">The sequence shown here is derived from an EMBL/GenBank/DDBJ whole genome shotgun (WGS) entry which is preliminary data.</text>
</comment>
<sequence>MSEDQPIKVILEQEDGYAFRIRFEGDALEPLLGDEPPPLGEGRGPNPARLLLAAIANCLSASLVFALRKYKNQPGAVRAEITAAPVRNAEGRWRIPQAEVEIRLAEGEEAHEHLERILEQFEQFCIVTQSVREGIDVGVTVRDAHGNVLLGDRSFEAGA</sequence>
<dbReference type="InterPro" id="IPR036102">
    <property type="entry name" value="OsmC/Ohrsf"/>
</dbReference>
<evidence type="ECO:0000313" key="2">
    <source>
        <dbReference type="Proteomes" id="UP000578091"/>
    </source>
</evidence>
<organism evidence="1 2">
    <name type="scientific">Luteimonas salinisoli</name>
    <dbReference type="NCBI Taxonomy" id="2752307"/>
    <lineage>
        <taxon>Bacteria</taxon>
        <taxon>Pseudomonadati</taxon>
        <taxon>Pseudomonadota</taxon>
        <taxon>Gammaproteobacteria</taxon>
        <taxon>Lysobacterales</taxon>
        <taxon>Lysobacteraceae</taxon>
        <taxon>Luteimonas</taxon>
    </lineage>
</organism>
<evidence type="ECO:0000313" key="1">
    <source>
        <dbReference type="EMBL" id="NZA27848.1"/>
    </source>
</evidence>
<name>A0A853JHG0_9GAMM</name>